<dbReference type="InterPro" id="IPR016193">
    <property type="entry name" value="Cytidine_deaminase-like"/>
</dbReference>
<proteinExistence type="predicted"/>
<dbReference type="SUPFAM" id="SSF53927">
    <property type="entry name" value="Cytidine deaminase-like"/>
    <property type="match status" value="1"/>
</dbReference>
<accession>A0AAU7RWE3</accession>
<dbReference type="EC" id="3.5.4.33" evidence="2"/>
<evidence type="ECO:0000313" key="2">
    <source>
        <dbReference type="EMBL" id="XBT94484.1"/>
    </source>
</evidence>
<dbReference type="Gene3D" id="3.40.140.10">
    <property type="entry name" value="Cytidine Deaminase, domain 2"/>
    <property type="match status" value="1"/>
</dbReference>
<dbReference type="RefSeq" id="WP_349958510.1">
    <property type="nucleotide sequence ID" value="NZ_CP157960.1"/>
</dbReference>
<dbReference type="AlphaFoldDB" id="A0AAU7RWE3"/>
<keyword evidence="2" id="KW-0378">Hydrolase</keyword>
<dbReference type="InterPro" id="IPR002125">
    <property type="entry name" value="CMP_dCMP_dom"/>
</dbReference>
<name>A0AAU7RWE3_9HYPH</name>
<dbReference type="PROSITE" id="PS51747">
    <property type="entry name" value="CYT_DCMP_DEAMINASES_2"/>
    <property type="match status" value="1"/>
</dbReference>
<dbReference type="Pfam" id="PF00383">
    <property type="entry name" value="dCMP_cyt_deam_1"/>
    <property type="match status" value="1"/>
</dbReference>
<gene>
    <name evidence="2" type="ORF">ABM479_08540</name>
</gene>
<evidence type="ECO:0000259" key="1">
    <source>
        <dbReference type="PROSITE" id="PS51747"/>
    </source>
</evidence>
<dbReference type="CDD" id="cd01285">
    <property type="entry name" value="nucleoside_deaminase"/>
    <property type="match status" value="1"/>
</dbReference>
<reference evidence="2" key="1">
    <citation type="submission" date="2024-06" db="EMBL/GenBank/DDBJ databases">
        <authorList>
            <person name="Li T."/>
            <person name="Gao R."/>
        </authorList>
    </citation>
    <scope>NUCLEOTIDE SEQUENCE</scope>
    <source>
        <strain evidence="2">ZPR3</strain>
    </source>
</reference>
<dbReference type="EMBL" id="CP157960">
    <property type="protein sequence ID" value="XBT94484.1"/>
    <property type="molecule type" value="Genomic_DNA"/>
</dbReference>
<dbReference type="GO" id="GO:0052717">
    <property type="term" value="F:tRNA-specific adenosine-34 deaminase activity"/>
    <property type="evidence" value="ECO:0007669"/>
    <property type="project" value="UniProtKB-EC"/>
</dbReference>
<dbReference type="PANTHER" id="PTHR11079:SF179">
    <property type="entry name" value="TRNA(ADENINE(34)) DEAMINASE, CHLOROPLASTIC"/>
    <property type="match status" value="1"/>
</dbReference>
<organism evidence="2">
    <name type="scientific">Rhizobium sp. ZPR3</name>
    <dbReference type="NCBI Taxonomy" id="3158967"/>
    <lineage>
        <taxon>Bacteria</taxon>
        <taxon>Pseudomonadati</taxon>
        <taxon>Pseudomonadota</taxon>
        <taxon>Alphaproteobacteria</taxon>
        <taxon>Hyphomicrobiales</taxon>
        <taxon>Rhizobiaceae</taxon>
        <taxon>Rhizobium/Agrobacterium group</taxon>
        <taxon>Rhizobium</taxon>
    </lineage>
</organism>
<protein>
    <submittedName>
        <fullName evidence="2">Nucleoside deaminase</fullName>
        <ecNumber evidence="2">3.5.4.33</ecNumber>
    </submittedName>
</protein>
<feature type="domain" description="CMP/dCMP-type deaminase" evidence="1">
    <location>
        <begin position="4"/>
        <end position="121"/>
    </location>
</feature>
<dbReference type="PANTHER" id="PTHR11079">
    <property type="entry name" value="CYTOSINE DEAMINASE FAMILY MEMBER"/>
    <property type="match status" value="1"/>
</dbReference>
<sequence>MAELSDDDMMGLALAEARTALEYGVFPVGAVLSSGTRILGRSHKTMVSNHLNHAEMNLFHRVFTGDYTFSRNDNLTLYTTLEPCIMCFGTMLHLPISRLVFAMPDAYGGCAHMRLENSPPRHLSRAVEIVGGVRRQEACELFAKFLETTTEEFWLTGGASHFQAAVKAGLPALQG</sequence>